<dbReference type="Proteomes" id="UP000265515">
    <property type="component" value="Unassembled WGS sequence"/>
</dbReference>
<sequence length="205" mass="23232">MDIPLWYVRTYTDDRPEDDDMTSRQEFTILRLTSLYHDALRGGQWSDDGKMSQSRLSRIGDAFCLHLAACMWIMHMGVKDARSHEEASYYSQLVAKPTLIAAGAQTCSWRMHIVQSANAILTRLGKPPFTTGVFPNYISEWATCGMRFNYNAGLVDPDITPKMKWMGTGPSMAKGRRTEAMVIEGRECCRSGSLAPRSRFVCRWS</sequence>
<comment type="caution">
    <text evidence="1">The sequence shown here is derived from an EMBL/GenBank/DDBJ whole genome shotgun (WGS) entry which is preliminary data.</text>
</comment>
<evidence type="ECO:0000313" key="1">
    <source>
        <dbReference type="EMBL" id="GBG79633.1"/>
    </source>
</evidence>
<protein>
    <submittedName>
        <fullName evidence="1">Uncharacterized protein</fullName>
    </submittedName>
</protein>
<dbReference type="Gramene" id="GBG79633">
    <property type="protein sequence ID" value="GBG79633"/>
    <property type="gene ID" value="CBR_g29783"/>
</dbReference>
<reference evidence="1 2" key="1">
    <citation type="journal article" date="2018" name="Cell">
        <title>The Chara Genome: Secondary Complexity and Implications for Plant Terrestrialization.</title>
        <authorList>
            <person name="Nishiyama T."/>
            <person name="Sakayama H."/>
            <person name="Vries J.D."/>
            <person name="Buschmann H."/>
            <person name="Saint-Marcoux D."/>
            <person name="Ullrich K.K."/>
            <person name="Haas F.B."/>
            <person name="Vanderstraeten L."/>
            <person name="Becker D."/>
            <person name="Lang D."/>
            <person name="Vosolsobe S."/>
            <person name="Rombauts S."/>
            <person name="Wilhelmsson P.K.I."/>
            <person name="Janitza P."/>
            <person name="Kern R."/>
            <person name="Heyl A."/>
            <person name="Rumpler F."/>
            <person name="Villalobos L.I.A.C."/>
            <person name="Clay J.M."/>
            <person name="Skokan R."/>
            <person name="Toyoda A."/>
            <person name="Suzuki Y."/>
            <person name="Kagoshima H."/>
            <person name="Schijlen E."/>
            <person name="Tajeshwar N."/>
            <person name="Catarino B."/>
            <person name="Hetherington A.J."/>
            <person name="Saltykova A."/>
            <person name="Bonnot C."/>
            <person name="Breuninger H."/>
            <person name="Symeonidi A."/>
            <person name="Radhakrishnan G.V."/>
            <person name="Van Nieuwerburgh F."/>
            <person name="Deforce D."/>
            <person name="Chang C."/>
            <person name="Karol K.G."/>
            <person name="Hedrich R."/>
            <person name="Ulvskov P."/>
            <person name="Glockner G."/>
            <person name="Delwiche C.F."/>
            <person name="Petrasek J."/>
            <person name="Van de Peer Y."/>
            <person name="Friml J."/>
            <person name="Beilby M."/>
            <person name="Dolan L."/>
            <person name="Kohara Y."/>
            <person name="Sugano S."/>
            <person name="Fujiyama A."/>
            <person name="Delaux P.-M."/>
            <person name="Quint M."/>
            <person name="TheiBen G."/>
            <person name="Hagemann M."/>
            <person name="Harholt J."/>
            <person name="Dunand C."/>
            <person name="Zachgo S."/>
            <person name="Langdale J."/>
            <person name="Maumus F."/>
            <person name="Straeten D.V.D."/>
            <person name="Gould S.B."/>
            <person name="Rensing S.A."/>
        </authorList>
    </citation>
    <scope>NUCLEOTIDE SEQUENCE [LARGE SCALE GENOMIC DNA]</scope>
    <source>
        <strain evidence="1 2">S276</strain>
    </source>
</reference>
<proteinExistence type="predicted"/>
<dbReference type="AlphaFoldDB" id="A0A388LBS0"/>
<evidence type="ECO:0000313" key="2">
    <source>
        <dbReference type="Proteomes" id="UP000265515"/>
    </source>
</evidence>
<organism evidence="1 2">
    <name type="scientific">Chara braunii</name>
    <name type="common">Braun's stonewort</name>
    <dbReference type="NCBI Taxonomy" id="69332"/>
    <lineage>
        <taxon>Eukaryota</taxon>
        <taxon>Viridiplantae</taxon>
        <taxon>Streptophyta</taxon>
        <taxon>Charophyceae</taxon>
        <taxon>Charales</taxon>
        <taxon>Characeae</taxon>
        <taxon>Chara</taxon>
    </lineage>
</organism>
<dbReference type="EMBL" id="BFEA01000324">
    <property type="protein sequence ID" value="GBG79633.1"/>
    <property type="molecule type" value="Genomic_DNA"/>
</dbReference>
<keyword evidence="2" id="KW-1185">Reference proteome</keyword>
<name>A0A388LBS0_CHABU</name>
<gene>
    <name evidence="1" type="ORF">CBR_g29783</name>
</gene>
<accession>A0A388LBS0</accession>